<keyword evidence="3" id="KW-1185">Reference proteome</keyword>
<accession>A0A445LYW5</accession>
<dbReference type="PANTHER" id="PTHR11017:SF480">
    <property type="entry name" value="DISEASE RESISTANCE PROTEIN (TIR-NBS-LRR CLASS)"/>
    <property type="match status" value="1"/>
</dbReference>
<gene>
    <name evidence="2" type="ORF">D0Y65_000465</name>
</gene>
<dbReference type="SMART" id="SM00255">
    <property type="entry name" value="TIR"/>
    <property type="match status" value="1"/>
</dbReference>
<dbReference type="InterPro" id="IPR032675">
    <property type="entry name" value="LRR_dom_sf"/>
</dbReference>
<feature type="domain" description="TIR" evidence="1">
    <location>
        <begin position="5"/>
        <end position="144"/>
    </location>
</feature>
<reference evidence="2 3" key="1">
    <citation type="submission" date="2018-09" db="EMBL/GenBank/DDBJ databases">
        <title>A high-quality reference genome of wild soybean provides a powerful tool to mine soybean genomes.</title>
        <authorList>
            <person name="Xie M."/>
            <person name="Chung C.Y.L."/>
            <person name="Li M.-W."/>
            <person name="Wong F.-L."/>
            <person name="Chan T.-F."/>
            <person name="Lam H.-M."/>
        </authorList>
    </citation>
    <scope>NUCLEOTIDE SEQUENCE [LARGE SCALE GENOMIC DNA]</scope>
    <source>
        <strain evidence="3">cv. W05</strain>
        <tissue evidence="2">Hypocotyl of etiolated seedlings</tissue>
    </source>
</reference>
<dbReference type="Gene3D" id="3.40.50.10140">
    <property type="entry name" value="Toll/interleukin-1 receptor homology (TIR) domain"/>
    <property type="match status" value="1"/>
</dbReference>
<dbReference type="InterPro" id="IPR035897">
    <property type="entry name" value="Toll_tir_struct_dom_sf"/>
</dbReference>
<dbReference type="Proteomes" id="UP000289340">
    <property type="component" value="Chromosome 1"/>
</dbReference>
<dbReference type="SUPFAM" id="SSF52540">
    <property type="entry name" value="P-loop containing nucleoside triphosphate hydrolases"/>
    <property type="match status" value="1"/>
</dbReference>
<name>A0A445LYW5_GLYSO</name>
<dbReference type="AlphaFoldDB" id="A0A445LYW5"/>
<dbReference type="PROSITE" id="PS50104">
    <property type="entry name" value="TIR"/>
    <property type="match status" value="1"/>
</dbReference>
<dbReference type="SUPFAM" id="SSF52058">
    <property type="entry name" value="L domain-like"/>
    <property type="match status" value="1"/>
</dbReference>
<dbReference type="EMBL" id="QZWG01000001">
    <property type="protein sequence ID" value="RZC28500.1"/>
    <property type="molecule type" value="Genomic_DNA"/>
</dbReference>
<dbReference type="InterPro" id="IPR027417">
    <property type="entry name" value="P-loop_NTPase"/>
</dbReference>
<dbReference type="InterPro" id="IPR044974">
    <property type="entry name" value="Disease_R_plants"/>
</dbReference>
<evidence type="ECO:0000313" key="3">
    <source>
        <dbReference type="Proteomes" id="UP000289340"/>
    </source>
</evidence>
<dbReference type="GO" id="GO:0006952">
    <property type="term" value="P:defense response"/>
    <property type="evidence" value="ECO:0007669"/>
    <property type="project" value="InterPro"/>
</dbReference>
<organism evidence="2 3">
    <name type="scientific">Glycine soja</name>
    <name type="common">Wild soybean</name>
    <dbReference type="NCBI Taxonomy" id="3848"/>
    <lineage>
        <taxon>Eukaryota</taxon>
        <taxon>Viridiplantae</taxon>
        <taxon>Streptophyta</taxon>
        <taxon>Embryophyta</taxon>
        <taxon>Tracheophyta</taxon>
        <taxon>Spermatophyta</taxon>
        <taxon>Magnoliopsida</taxon>
        <taxon>eudicotyledons</taxon>
        <taxon>Gunneridae</taxon>
        <taxon>Pentapetalae</taxon>
        <taxon>rosids</taxon>
        <taxon>fabids</taxon>
        <taxon>Fabales</taxon>
        <taxon>Fabaceae</taxon>
        <taxon>Papilionoideae</taxon>
        <taxon>50 kb inversion clade</taxon>
        <taxon>NPAAA clade</taxon>
        <taxon>indigoferoid/millettioid clade</taxon>
        <taxon>Phaseoleae</taxon>
        <taxon>Glycine</taxon>
        <taxon>Glycine subgen. Soja</taxon>
    </lineage>
</organism>
<comment type="caution">
    <text evidence="2">The sequence shown here is derived from an EMBL/GenBank/DDBJ whole genome shotgun (WGS) entry which is preliminary data.</text>
</comment>
<dbReference type="PANTHER" id="PTHR11017">
    <property type="entry name" value="LEUCINE-RICH REPEAT-CONTAINING PROTEIN"/>
    <property type="match status" value="1"/>
</dbReference>
<evidence type="ECO:0000259" key="1">
    <source>
        <dbReference type="PROSITE" id="PS50104"/>
    </source>
</evidence>
<proteinExistence type="predicted"/>
<dbReference type="GO" id="GO:0007165">
    <property type="term" value="P:signal transduction"/>
    <property type="evidence" value="ECO:0007669"/>
    <property type="project" value="InterPro"/>
</dbReference>
<evidence type="ECO:0000313" key="2">
    <source>
        <dbReference type="EMBL" id="RZC28500.1"/>
    </source>
</evidence>
<sequence length="538" mass="61449">MNGLAMFSFVFGVRIHRPVFQEIFIILCEKGINAFMDDQGVRKEEEITPTLMKAIQESKIAIVIFSENYASSTFCLQELVKIMECFKHNGKLVWPVFYKVDQVDVDHQKGSYVEALVKHETRISEKDKLKKMEVSFARSFKSIWLAFQQRTLRSATSCSQPRTCTLAFTLATPCAYSHSQPHFLSQVRLSQVLFCIIVRETIEARDLVRYGSADEGFEIVGILVQSFLVRVELEVVFGWEFLHGEVVVFHHAEGTNMGSFKIQEVSKRINRIPLDVAKSPVGLVSRAEGGELDWFGSGSRIIITTRDIHQLHSHGVETERTYKVDGLNHDEALELFSWHAFKMPEWNSALHAYERIPHKSIQKILIVSYDGLEELEKEIFLDLACYFVGYKQRNVMAILQSGRGITLDYSIQGSDKTQIIVLDLPKDKEKFKSLMDMKLSDCKLLEEVPDLSGATNLKKLLLDNCKELREIRGLPPNIEYLSAINYTLLTSKSKERLMNKRSGFGDTKLRAPHPIYRVCPSQSSLNLLSEREIGSYQT</sequence>
<dbReference type="SUPFAM" id="SSF52200">
    <property type="entry name" value="Toll/Interleukin receptor TIR domain"/>
    <property type="match status" value="1"/>
</dbReference>
<dbReference type="Pfam" id="PF01582">
    <property type="entry name" value="TIR"/>
    <property type="match status" value="1"/>
</dbReference>
<protein>
    <submittedName>
        <fullName evidence="2">Disease resistance protein RPP4</fullName>
    </submittedName>
</protein>
<dbReference type="InterPro" id="IPR000157">
    <property type="entry name" value="TIR_dom"/>
</dbReference>
<dbReference type="Gene3D" id="3.80.10.10">
    <property type="entry name" value="Ribonuclease Inhibitor"/>
    <property type="match status" value="1"/>
</dbReference>